<keyword evidence="5" id="KW-1185">Reference proteome</keyword>
<dbReference type="WBParaSite" id="PTRK_0000603600.1">
    <property type="protein sequence ID" value="PTRK_0000603600.1"/>
    <property type="gene ID" value="PTRK_0000603600"/>
</dbReference>
<name>A0A0N4ZED6_PARTI</name>
<evidence type="ECO:0000259" key="4">
    <source>
        <dbReference type="PROSITE" id="PS51864"/>
    </source>
</evidence>
<keyword evidence="3" id="KW-0862">Zinc</keyword>
<dbReference type="InterPro" id="IPR024079">
    <property type="entry name" value="MetalloPept_cat_dom_sf"/>
</dbReference>
<evidence type="ECO:0000313" key="6">
    <source>
        <dbReference type="WBParaSite" id="PTRK_0000603600.1"/>
    </source>
</evidence>
<evidence type="ECO:0000256" key="3">
    <source>
        <dbReference type="RuleBase" id="RU361183"/>
    </source>
</evidence>
<dbReference type="InterPro" id="IPR001506">
    <property type="entry name" value="Peptidase_M12A"/>
</dbReference>
<dbReference type="EC" id="3.4.24.-" evidence="3"/>
<dbReference type="AlphaFoldDB" id="A0A0N4ZED6"/>
<feature type="signal peptide" evidence="3">
    <location>
        <begin position="1"/>
        <end position="18"/>
    </location>
</feature>
<dbReference type="PANTHER" id="PTHR10127:SF802">
    <property type="entry name" value="ZINC METALLOPROTEINASE NAS-10"/>
    <property type="match status" value="1"/>
</dbReference>
<dbReference type="PRINTS" id="PR00480">
    <property type="entry name" value="ASTACIN"/>
</dbReference>
<keyword evidence="3" id="KW-0378">Hydrolase</keyword>
<dbReference type="GO" id="GO:0006508">
    <property type="term" value="P:proteolysis"/>
    <property type="evidence" value="ECO:0007669"/>
    <property type="project" value="UniProtKB-KW"/>
</dbReference>
<evidence type="ECO:0000313" key="5">
    <source>
        <dbReference type="Proteomes" id="UP000038045"/>
    </source>
</evidence>
<dbReference type="InterPro" id="IPR006026">
    <property type="entry name" value="Peptidase_Metallo"/>
</dbReference>
<accession>A0A0N4ZED6</accession>
<feature type="domain" description="Peptidase M12A" evidence="4">
    <location>
        <begin position="19"/>
        <end position="271"/>
    </location>
</feature>
<dbReference type="PROSITE" id="PS51864">
    <property type="entry name" value="ASTACIN"/>
    <property type="match status" value="1"/>
</dbReference>
<dbReference type="Proteomes" id="UP000038045">
    <property type="component" value="Unplaced"/>
</dbReference>
<evidence type="ECO:0000256" key="1">
    <source>
        <dbReference type="ARBA" id="ARBA00023157"/>
    </source>
</evidence>
<proteinExistence type="predicted"/>
<sequence length="449" mass="52318">MNFLSCLFFFVIFLYANGAIIKNETLKWNVSVPIKYYVDSSAYYSYATYAFASIEKNTCLKFEQVGHKLENENGINIHWNGDTCTIDFVGMKPKSGNTIYAFSSIEKNTCLKFTQVWQKLENENGINIHWNADTCTIDFVGMKPKSGNTIYVSYDCYKNEVFIISLILQVLGLEDEHNRFDRDKYVLIYSDNIKPKLRQYFIRENTSETETYGIEYDYGSIIHGNPTMYHHNGGKTIQAIGEHGYYYQKMIGQRRAVSFTEYKLINYHYCNSSCDNIYKEKNITKPTCLHGGYPHPNLAKCGTCLCPFKLYGTQCRQLQAPEHYCPYQERTATNKTELIEFRRVASCTTRITAKDKGARVHLRIMALYLSDYAYCARGHSYFEVKYKRDKGLMGICFCNEIKDIEDSHDIYTEDGEALLIYVGYYLTQYANAFYDQHWEIDFENDKEEL</sequence>
<keyword evidence="3" id="KW-0732">Signal</keyword>
<dbReference type="GO" id="GO:0008270">
    <property type="term" value="F:zinc ion binding"/>
    <property type="evidence" value="ECO:0007669"/>
    <property type="project" value="InterPro"/>
</dbReference>
<protein>
    <recommendedName>
        <fullName evidence="3">Metalloendopeptidase</fullName>
        <ecNumber evidence="3">3.4.24.-</ecNumber>
    </recommendedName>
</protein>
<reference evidence="6" key="1">
    <citation type="submission" date="2017-02" db="UniProtKB">
        <authorList>
            <consortium name="WormBaseParasite"/>
        </authorList>
    </citation>
    <scope>IDENTIFICATION</scope>
</reference>
<dbReference type="GO" id="GO:0004222">
    <property type="term" value="F:metalloendopeptidase activity"/>
    <property type="evidence" value="ECO:0007669"/>
    <property type="project" value="UniProtKB-UniRule"/>
</dbReference>
<keyword evidence="3" id="KW-0645">Protease</keyword>
<keyword evidence="3" id="KW-0482">Metalloprotease</keyword>
<organism evidence="5 6">
    <name type="scientific">Parastrongyloides trichosuri</name>
    <name type="common">Possum-specific nematode worm</name>
    <dbReference type="NCBI Taxonomy" id="131310"/>
    <lineage>
        <taxon>Eukaryota</taxon>
        <taxon>Metazoa</taxon>
        <taxon>Ecdysozoa</taxon>
        <taxon>Nematoda</taxon>
        <taxon>Chromadorea</taxon>
        <taxon>Rhabditida</taxon>
        <taxon>Tylenchina</taxon>
        <taxon>Panagrolaimomorpha</taxon>
        <taxon>Strongyloidoidea</taxon>
        <taxon>Strongyloididae</taxon>
        <taxon>Parastrongyloides</taxon>
    </lineage>
</organism>
<comment type="caution">
    <text evidence="2">Lacks conserved residue(s) required for the propagation of feature annotation.</text>
</comment>
<dbReference type="PANTHER" id="PTHR10127">
    <property type="entry name" value="DISCOIDIN, CUB, EGF, LAMININ , AND ZINC METALLOPROTEASE DOMAIN CONTAINING"/>
    <property type="match status" value="1"/>
</dbReference>
<comment type="cofactor">
    <cofactor evidence="3">
        <name>Zn(2+)</name>
        <dbReference type="ChEBI" id="CHEBI:29105"/>
    </cofactor>
    <text evidence="3">Binds 1 zinc ion per subunit.</text>
</comment>
<keyword evidence="1" id="KW-1015">Disulfide bond</keyword>
<dbReference type="Gene3D" id="3.40.390.10">
    <property type="entry name" value="Collagenase (Catalytic Domain)"/>
    <property type="match status" value="2"/>
</dbReference>
<feature type="chain" id="PRO_5005733369" description="Metalloendopeptidase" evidence="3">
    <location>
        <begin position="19"/>
        <end position="449"/>
    </location>
</feature>
<dbReference type="SMART" id="SM00235">
    <property type="entry name" value="ZnMc"/>
    <property type="match status" value="1"/>
</dbReference>
<dbReference type="Pfam" id="PF01400">
    <property type="entry name" value="Astacin"/>
    <property type="match status" value="1"/>
</dbReference>
<evidence type="ECO:0000256" key="2">
    <source>
        <dbReference type="PROSITE-ProRule" id="PRU01211"/>
    </source>
</evidence>
<dbReference type="SUPFAM" id="SSF55486">
    <property type="entry name" value="Metalloproteases ('zincins'), catalytic domain"/>
    <property type="match status" value="2"/>
</dbReference>
<keyword evidence="3" id="KW-0479">Metal-binding</keyword>